<organism evidence="4">
    <name type="scientific">Coccolithus braarudii</name>
    <dbReference type="NCBI Taxonomy" id="221442"/>
    <lineage>
        <taxon>Eukaryota</taxon>
        <taxon>Haptista</taxon>
        <taxon>Haptophyta</taxon>
        <taxon>Prymnesiophyceae</taxon>
        <taxon>Coccolithales</taxon>
        <taxon>Coccolithaceae</taxon>
        <taxon>Coccolithus</taxon>
    </lineage>
</organism>
<feature type="chain" id="PRO_5031141954" description="CAAX prenyl protease 2/Lysostaphin resistance protein A-like domain-containing protein" evidence="2">
    <location>
        <begin position="21"/>
        <end position="290"/>
    </location>
</feature>
<feature type="signal peptide" evidence="2">
    <location>
        <begin position="1"/>
        <end position="20"/>
    </location>
</feature>
<gene>
    <name evidence="4" type="ORF">CPEL01642_LOCUS17669</name>
</gene>
<feature type="transmembrane region" description="Helical" evidence="1">
    <location>
        <begin position="206"/>
        <end position="225"/>
    </location>
</feature>
<keyword evidence="1" id="KW-0472">Membrane</keyword>
<name>A0A7S0LM99_9EUKA</name>
<proteinExistence type="predicted"/>
<feature type="transmembrane region" description="Helical" evidence="1">
    <location>
        <begin position="237"/>
        <end position="255"/>
    </location>
</feature>
<feature type="transmembrane region" description="Helical" evidence="1">
    <location>
        <begin position="99"/>
        <end position="117"/>
    </location>
</feature>
<dbReference type="Pfam" id="PF02517">
    <property type="entry name" value="Rce1-like"/>
    <property type="match status" value="1"/>
</dbReference>
<dbReference type="GO" id="GO:0080120">
    <property type="term" value="P:CAAX-box protein maturation"/>
    <property type="evidence" value="ECO:0007669"/>
    <property type="project" value="UniProtKB-ARBA"/>
</dbReference>
<reference evidence="4" key="1">
    <citation type="submission" date="2021-01" db="EMBL/GenBank/DDBJ databases">
        <authorList>
            <person name="Corre E."/>
            <person name="Pelletier E."/>
            <person name="Niang G."/>
            <person name="Scheremetjew M."/>
            <person name="Finn R."/>
            <person name="Kale V."/>
            <person name="Holt S."/>
            <person name="Cochrane G."/>
            <person name="Meng A."/>
            <person name="Brown T."/>
            <person name="Cohen L."/>
        </authorList>
    </citation>
    <scope>NUCLEOTIDE SEQUENCE</scope>
    <source>
        <strain evidence="4">PLY182g</strain>
    </source>
</reference>
<feature type="transmembrane region" description="Helical" evidence="1">
    <location>
        <begin position="67"/>
        <end position="87"/>
    </location>
</feature>
<sequence>MLPIPALLLPLSLLTAPLHPVSRPQAVRCLQPLLMQDEPPPLLIDLRKMAQPAREYAALVLRVTPPWVDVCFGCISFVLLNTLAIALTQAAHVPADGAIHRLLALITFALLQAAVGLPPSEWLRGRTDESRIDPNPLFQSGSPLAGITFGVGFGLSIAVGASLLGIDWVPSAREWPSTDRALELLAVAPLVDEAFFRGYLLTAIELAGGAPTAAIFASAAAYAVYQVPPSGLLSGGANPPLLLFELLGAYLAWLYQRSGGSLPFVILTHATFNVLITGLRAAQVGSMLPF</sequence>
<evidence type="ECO:0000313" key="4">
    <source>
        <dbReference type="EMBL" id="CAD8614288.1"/>
    </source>
</evidence>
<evidence type="ECO:0000256" key="1">
    <source>
        <dbReference type="SAM" id="Phobius"/>
    </source>
</evidence>
<feature type="transmembrane region" description="Helical" evidence="1">
    <location>
        <begin position="144"/>
        <end position="169"/>
    </location>
</feature>
<feature type="transmembrane region" description="Helical" evidence="1">
    <location>
        <begin position="261"/>
        <end position="282"/>
    </location>
</feature>
<keyword evidence="2" id="KW-0732">Signal</keyword>
<keyword evidence="1" id="KW-1133">Transmembrane helix</keyword>
<protein>
    <recommendedName>
        <fullName evidence="3">CAAX prenyl protease 2/Lysostaphin resistance protein A-like domain-containing protein</fullName>
    </recommendedName>
</protein>
<accession>A0A7S0LM99</accession>
<feature type="domain" description="CAAX prenyl protease 2/Lysostaphin resistance protein A-like" evidence="3">
    <location>
        <begin position="184"/>
        <end position="275"/>
    </location>
</feature>
<dbReference type="EMBL" id="HBEY01037153">
    <property type="protein sequence ID" value="CAD8614288.1"/>
    <property type="molecule type" value="Transcribed_RNA"/>
</dbReference>
<dbReference type="GO" id="GO:0004175">
    <property type="term" value="F:endopeptidase activity"/>
    <property type="evidence" value="ECO:0007669"/>
    <property type="project" value="UniProtKB-ARBA"/>
</dbReference>
<dbReference type="InterPro" id="IPR003675">
    <property type="entry name" value="Rce1/LyrA-like_dom"/>
</dbReference>
<dbReference type="AlphaFoldDB" id="A0A7S0LM99"/>
<keyword evidence="1" id="KW-0812">Transmembrane</keyword>
<evidence type="ECO:0000256" key="2">
    <source>
        <dbReference type="SAM" id="SignalP"/>
    </source>
</evidence>
<evidence type="ECO:0000259" key="3">
    <source>
        <dbReference type="Pfam" id="PF02517"/>
    </source>
</evidence>